<protein>
    <submittedName>
        <fullName evidence="2">Uncharacterized protein</fullName>
    </submittedName>
</protein>
<evidence type="ECO:0000256" key="1">
    <source>
        <dbReference type="SAM" id="MobiDB-lite"/>
    </source>
</evidence>
<keyword evidence="3" id="KW-1185">Reference proteome</keyword>
<proteinExistence type="predicted"/>
<reference evidence="2 3" key="1">
    <citation type="submission" date="2021-06" db="EMBL/GenBank/DDBJ databases">
        <authorList>
            <person name="Palmer J.M."/>
        </authorList>
    </citation>
    <scope>NUCLEOTIDE SEQUENCE [LARGE SCALE GENOMIC DNA]</scope>
    <source>
        <strain evidence="3">if_2019</strain>
        <tissue evidence="2">Muscle</tissue>
    </source>
</reference>
<evidence type="ECO:0000313" key="3">
    <source>
        <dbReference type="Proteomes" id="UP001482620"/>
    </source>
</evidence>
<name>A0ABV0VKD6_9TELE</name>
<dbReference type="Proteomes" id="UP001482620">
    <property type="component" value="Unassembled WGS sequence"/>
</dbReference>
<organism evidence="2 3">
    <name type="scientific">Ilyodon furcidens</name>
    <name type="common">goldbreast splitfin</name>
    <dbReference type="NCBI Taxonomy" id="33524"/>
    <lineage>
        <taxon>Eukaryota</taxon>
        <taxon>Metazoa</taxon>
        <taxon>Chordata</taxon>
        <taxon>Craniata</taxon>
        <taxon>Vertebrata</taxon>
        <taxon>Euteleostomi</taxon>
        <taxon>Actinopterygii</taxon>
        <taxon>Neopterygii</taxon>
        <taxon>Teleostei</taxon>
        <taxon>Neoteleostei</taxon>
        <taxon>Acanthomorphata</taxon>
        <taxon>Ovalentaria</taxon>
        <taxon>Atherinomorphae</taxon>
        <taxon>Cyprinodontiformes</taxon>
        <taxon>Goodeidae</taxon>
        <taxon>Ilyodon</taxon>
    </lineage>
</organism>
<gene>
    <name evidence="2" type="ORF">ILYODFUR_037780</name>
</gene>
<evidence type="ECO:0000313" key="2">
    <source>
        <dbReference type="EMBL" id="MEQ2257730.1"/>
    </source>
</evidence>
<feature type="region of interest" description="Disordered" evidence="1">
    <location>
        <begin position="21"/>
        <end position="40"/>
    </location>
</feature>
<dbReference type="EMBL" id="JAHRIQ010112917">
    <property type="protein sequence ID" value="MEQ2257730.1"/>
    <property type="molecule type" value="Genomic_DNA"/>
</dbReference>
<comment type="caution">
    <text evidence="2">The sequence shown here is derived from an EMBL/GenBank/DDBJ whole genome shotgun (WGS) entry which is preliminary data.</text>
</comment>
<accession>A0ABV0VKD6</accession>
<sequence>MRVYVHVCRRATPPVGGVCEEEGIQGKGLTSPKTGSGGRTEPEDWICWEETFCHHSVVSFSREELLNIRQSSLGILSPSFIDASGDPGQWSSVSLWALRRKKRAGVLVKL</sequence>